<dbReference type="GO" id="GO:0005737">
    <property type="term" value="C:cytoplasm"/>
    <property type="evidence" value="ECO:0007669"/>
    <property type="project" value="TreeGrafter"/>
</dbReference>
<evidence type="ECO:0000313" key="3">
    <source>
        <dbReference type="EMBL" id="QNS09355.1"/>
    </source>
</evidence>
<dbReference type="Pfam" id="PF02955">
    <property type="entry name" value="GSH-S_ATP"/>
    <property type="match status" value="1"/>
</dbReference>
<organism evidence="3 4">
    <name type="scientific">Streptomyces xanthii</name>
    <dbReference type="NCBI Taxonomy" id="2768069"/>
    <lineage>
        <taxon>Bacteria</taxon>
        <taxon>Bacillati</taxon>
        <taxon>Actinomycetota</taxon>
        <taxon>Actinomycetes</taxon>
        <taxon>Kitasatosporales</taxon>
        <taxon>Streptomycetaceae</taxon>
        <taxon>Streptomyces</taxon>
    </lineage>
</organism>
<dbReference type="Gene3D" id="3.30.470.20">
    <property type="entry name" value="ATP-grasp fold, B domain"/>
    <property type="match status" value="1"/>
</dbReference>
<name>A0A7H1BKV0_9ACTN</name>
<gene>
    <name evidence="3" type="ORF">IAG42_37065</name>
</gene>
<dbReference type="InterPro" id="IPR013815">
    <property type="entry name" value="ATP_grasp_subdomain_1"/>
</dbReference>
<protein>
    <submittedName>
        <fullName evidence="3">Glutathione synthase</fullName>
    </submittedName>
</protein>
<dbReference type="PANTHER" id="PTHR21621">
    <property type="entry name" value="RIBOSOMAL PROTEIN S6 MODIFICATION PROTEIN"/>
    <property type="match status" value="1"/>
</dbReference>
<dbReference type="PROSITE" id="PS50975">
    <property type="entry name" value="ATP_GRASP"/>
    <property type="match status" value="1"/>
</dbReference>
<keyword evidence="1" id="KW-0067">ATP-binding</keyword>
<dbReference type="GO" id="GO:0046872">
    <property type="term" value="F:metal ion binding"/>
    <property type="evidence" value="ECO:0007669"/>
    <property type="project" value="InterPro"/>
</dbReference>
<dbReference type="RefSeq" id="WP_188342010.1">
    <property type="nucleotide sequence ID" value="NZ_CP061282.1"/>
</dbReference>
<accession>A0A7H1BKV0</accession>
<reference evidence="3 4" key="1">
    <citation type="submission" date="2020-09" db="EMBL/GenBank/DDBJ databases">
        <title>A novel species.</title>
        <authorList>
            <person name="Gao J."/>
        </authorList>
    </citation>
    <scope>NUCLEOTIDE SEQUENCE [LARGE SCALE GENOMIC DNA]</scope>
    <source>
        <strain evidence="3 4">CRXT-Y-14</strain>
        <plasmid evidence="3 4">unnamed1</plasmid>
    </source>
</reference>
<proteinExistence type="predicted"/>
<dbReference type="GO" id="GO:0004363">
    <property type="term" value="F:glutathione synthase activity"/>
    <property type="evidence" value="ECO:0007669"/>
    <property type="project" value="InterPro"/>
</dbReference>
<dbReference type="KEGG" id="sxn:IAG42_37065"/>
<keyword evidence="3" id="KW-0614">Plasmid</keyword>
<dbReference type="Gene3D" id="3.30.1490.20">
    <property type="entry name" value="ATP-grasp fold, A domain"/>
    <property type="match status" value="1"/>
</dbReference>
<dbReference type="InterPro" id="IPR011761">
    <property type="entry name" value="ATP-grasp"/>
</dbReference>
<dbReference type="InterPro" id="IPR004218">
    <property type="entry name" value="GSHS_ATP-bd"/>
</dbReference>
<dbReference type="GO" id="GO:0005524">
    <property type="term" value="F:ATP binding"/>
    <property type="evidence" value="ECO:0007669"/>
    <property type="project" value="UniProtKB-UniRule"/>
</dbReference>
<sequence length="335" mass="36528">MPYKILVLVSGAPEFELDNQSLVPSALLREGHEVHIGNVHSLALHDSVLACDRTRLRGPIAPGDPLPPPEVPQGPVDDFDLVWVFGGPHPDAGTEYFQLLWLLNQRVPFVNEASALYFLNSKTTLGALVPPEHRPSSYVSNDAGFLGGLVHGVPDRPWVLKPPNEGCGADVYVVSDADRNSAALLSSATGNATSRYDSYGRAVIGRAERYAVLQEYLPHARTQEKRVILAGEEPVSGYLRIPRENDNRANATVGAGYERLRLTEEEETLVRGIGKQLGEHGIHFAGVDLAYPHVIEINLENPAGLCYHKRVTGEDQSTDAVRAVLDSLRTAGKLR</sequence>
<geneLocation type="plasmid" evidence="3 4">
    <name>unnamed1</name>
</geneLocation>
<dbReference type="AlphaFoldDB" id="A0A7H1BKV0"/>
<feature type="domain" description="ATP-grasp" evidence="2">
    <location>
        <begin position="122"/>
        <end position="325"/>
    </location>
</feature>
<evidence type="ECO:0000313" key="4">
    <source>
        <dbReference type="Proteomes" id="UP000516428"/>
    </source>
</evidence>
<evidence type="ECO:0000256" key="1">
    <source>
        <dbReference type="PROSITE-ProRule" id="PRU00409"/>
    </source>
</evidence>
<dbReference type="EMBL" id="CP061282">
    <property type="protein sequence ID" value="QNS09355.1"/>
    <property type="molecule type" value="Genomic_DNA"/>
</dbReference>
<dbReference type="Gene3D" id="3.40.50.20">
    <property type="match status" value="1"/>
</dbReference>
<dbReference type="PANTHER" id="PTHR21621:SF4">
    <property type="entry name" value="GLUTATHIONE SYNTHETASE"/>
    <property type="match status" value="1"/>
</dbReference>
<keyword evidence="4" id="KW-1185">Reference proteome</keyword>
<evidence type="ECO:0000259" key="2">
    <source>
        <dbReference type="PROSITE" id="PS50975"/>
    </source>
</evidence>
<keyword evidence="1" id="KW-0547">Nucleotide-binding</keyword>
<dbReference type="Proteomes" id="UP000516428">
    <property type="component" value="Plasmid unnamed1"/>
</dbReference>
<dbReference type="SUPFAM" id="SSF56059">
    <property type="entry name" value="Glutathione synthetase ATP-binding domain-like"/>
    <property type="match status" value="1"/>
</dbReference>